<reference evidence="1 2" key="2">
    <citation type="submission" date="2018-11" db="EMBL/GenBank/DDBJ databases">
        <authorList>
            <consortium name="Pathogen Informatics"/>
        </authorList>
    </citation>
    <scope>NUCLEOTIDE SEQUENCE [LARGE SCALE GENOMIC DNA]</scope>
</reference>
<dbReference type="WBParaSite" id="TCNE_0000647501-mRNA-1">
    <property type="protein sequence ID" value="TCNE_0000647501-mRNA-1"/>
    <property type="gene ID" value="TCNE_0000647501"/>
</dbReference>
<reference evidence="3" key="1">
    <citation type="submission" date="2016-06" db="UniProtKB">
        <authorList>
            <consortium name="WormBaseParasite"/>
        </authorList>
    </citation>
    <scope>IDENTIFICATION</scope>
</reference>
<dbReference type="AlphaFoldDB" id="A0A183UDA5"/>
<keyword evidence="2" id="KW-1185">Reference proteome</keyword>
<dbReference type="Proteomes" id="UP000050794">
    <property type="component" value="Unassembled WGS sequence"/>
</dbReference>
<evidence type="ECO:0000313" key="2">
    <source>
        <dbReference type="Proteomes" id="UP000050794"/>
    </source>
</evidence>
<gene>
    <name evidence="1" type="ORF">TCNE_LOCUS6475</name>
</gene>
<protein>
    <submittedName>
        <fullName evidence="3">Reverse transcriptase domain-containing protein</fullName>
    </submittedName>
</protein>
<accession>A0A183UDA5</accession>
<name>A0A183UDA5_TOXCA</name>
<sequence length="127" mass="14491">MVVKCPKRREPHIHILTPIDKPEIIDNDSVLVFFETATKFAHSFSTDAASAPLIRVIYATDLIVYNTDLIFIQTRVKIEKMEPIFDKCTKLGSSHYTARHMVGFEQGGVLTKRGSPNTRHWCAFRTL</sequence>
<organism evidence="2 3">
    <name type="scientific">Toxocara canis</name>
    <name type="common">Canine roundworm</name>
    <dbReference type="NCBI Taxonomy" id="6265"/>
    <lineage>
        <taxon>Eukaryota</taxon>
        <taxon>Metazoa</taxon>
        <taxon>Ecdysozoa</taxon>
        <taxon>Nematoda</taxon>
        <taxon>Chromadorea</taxon>
        <taxon>Rhabditida</taxon>
        <taxon>Spirurina</taxon>
        <taxon>Ascaridomorpha</taxon>
        <taxon>Ascaridoidea</taxon>
        <taxon>Toxocaridae</taxon>
        <taxon>Toxocara</taxon>
    </lineage>
</organism>
<evidence type="ECO:0000313" key="3">
    <source>
        <dbReference type="WBParaSite" id="TCNE_0000647501-mRNA-1"/>
    </source>
</evidence>
<evidence type="ECO:0000313" key="1">
    <source>
        <dbReference type="EMBL" id="VDM37796.1"/>
    </source>
</evidence>
<dbReference type="EMBL" id="UYWY01019500">
    <property type="protein sequence ID" value="VDM37796.1"/>
    <property type="molecule type" value="Genomic_DNA"/>
</dbReference>
<proteinExistence type="predicted"/>